<feature type="domain" description="VASt" evidence="5">
    <location>
        <begin position="260"/>
        <end position="438"/>
    </location>
</feature>
<dbReference type="EMBL" id="JALLPB020000395">
    <property type="protein sequence ID" value="KAL3809578.1"/>
    <property type="molecule type" value="Genomic_DNA"/>
</dbReference>
<evidence type="ECO:0000256" key="1">
    <source>
        <dbReference type="ARBA" id="ARBA00004370"/>
    </source>
</evidence>
<dbReference type="PANTHER" id="PTHR47666:SF1">
    <property type="entry name" value="PROTEIN VASCULAR ASSOCIATED DEATH 1, CHLOROPLASTIC"/>
    <property type="match status" value="1"/>
</dbReference>
<comment type="subcellular location">
    <subcellularLocation>
        <location evidence="1">Membrane</location>
    </subcellularLocation>
</comment>
<protein>
    <recommendedName>
        <fullName evidence="5">VASt domain-containing protein</fullName>
    </recommendedName>
</protein>
<dbReference type="PROSITE" id="PS51778">
    <property type="entry name" value="VAST"/>
    <property type="match status" value="1"/>
</dbReference>
<evidence type="ECO:0000256" key="4">
    <source>
        <dbReference type="SAM" id="Phobius"/>
    </source>
</evidence>
<name>A0ABD3R9S8_9STRA</name>
<gene>
    <name evidence="6" type="ORF">ACHAXA_005794</name>
</gene>
<sequence length="565" mass="64173">MRDEEEETRAVGTIETKTPEITKDGYHSMASFFLTKYNVVPPRQADGKLVLTDDSSNDYDDDTSSLGDSLDCSVISDVTTGTFESLGRTLYQMVDKWYAAQLRREMKSGRDDDWSSSSPPPNVDEPPPKFSPLQTSHGLSISVVDSSWRDPSVEVVPTECVEDIMPLWTSEWTRDLAEWEERRKENLMMDTELKRNRTHDSERIDPLPSNQSMNCMSLSEFVTDRNLGNVSTMPPSEVSTNEWNEKWARFVQEKEQIKFNEMVFETITLPMSVSEFYNHVLADNADNSFEKVMEDIGELDIYTSPWDLQSTFTALESMSRTIRYTHPVNAPMAPQTAKARKQQVLHKFGNAGLCVETCTIVEEVPMADCFVVEDRVWVHGAKDGSEGCSVSVTFRIRFIKGTMFRKIIENTTRKEYGIFWNRFAGMVRGLMRESQGAVSELDEATEMLEGGMQKVPASSVLSLFPGLFIRLRSVAITLSTWEVVHQNMVTHALDSVRYIAELLPEDNHALIVVCAAFFMMISLNILATRQIMMMMDVCLENIDHNQAILLKLLEKGMFLDESSTK</sequence>
<evidence type="ECO:0000313" key="7">
    <source>
        <dbReference type="Proteomes" id="UP001530377"/>
    </source>
</evidence>
<organism evidence="6 7">
    <name type="scientific">Cyclostephanos tholiformis</name>
    <dbReference type="NCBI Taxonomy" id="382380"/>
    <lineage>
        <taxon>Eukaryota</taxon>
        <taxon>Sar</taxon>
        <taxon>Stramenopiles</taxon>
        <taxon>Ochrophyta</taxon>
        <taxon>Bacillariophyta</taxon>
        <taxon>Coscinodiscophyceae</taxon>
        <taxon>Thalassiosirophycidae</taxon>
        <taxon>Stephanodiscales</taxon>
        <taxon>Stephanodiscaceae</taxon>
        <taxon>Cyclostephanos</taxon>
    </lineage>
</organism>
<evidence type="ECO:0000313" key="6">
    <source>
        <dbReference type="EMBL" id="KAL3809578.1"/>
    </source>
</evidence>
<feature type="transmembrane region" description="Helical" evidence="4">
    <location>
        <begin position="509"/>
        <end position="527"/>
    </location>
</feature>
<keyword evidence="4" id="KW-0812">Transmembrane</keyword>
<accession>A0ABD3R9S8</accession>
<evidence type="ECO:0000259" key="5">
    <source>
        <dbReference type="PROSITE" id="PS51778"/>
    </source>
</evidence>
<dbReference type="InterPro" id="IPR031968">
    <property type="entry name" value="VASt"/>
</dbReference>
<reference evidence="6 7" key="1">
    <citation type="submission" date="2024-10" db="EMBL/GenBank/DDBJ databases">
        <title>Updated reference genomes for cyclostephanoid diatoms.</title>
        <authorList>
            <person name="Roberts W.R."/>
            <person name="Alverson A.J."/>
        </authorList>
    </citation>
    <scope>NUCLEOTIDE SEQUENCE [LARGE SCALE GENOMIC DNA]</scope>
    <source>
        <strain evidence="6 7">AJA228-03</strain>
    </source>
</reference>
<dbReference type="Proteomes" id="UP001530377">
    <property type="component" value="Unassembled WGS sequence"/>
</dbReference>
<keyword evidence="2 4" id="KW-0472">Membrane</keyword>
<dbReference type="GO" id="GO:0016020">
    <property type="term" value="C:membrane"/>
    <property type="evidence" value="ECO:0007669"/>
    <property type="project" value="UniProtKB-SubCell"/>
</dbReference>
<comment type="caution">
    <text evidence="6">The sequence shown here is derived from an EMBL/GenBank/DDBJ whole genome shotgun (WGS) entry which is preliminary data.</text>
</comment>
<feature type="region of interest" description="Disordered" evidence="3">
    <location>
        <begin position="108"/>
        <end position="135"/>
    </location>
</feature>
<proteinExistence type="predicted"/>
<evidence type="ECO:0000256" key="3">
    <source>
        <dbReference type="SAM" id="MobiDB-lite"/>
    </source>
</evidence>
<keyword evidence="4" id="KW-1133">Transmembrane helix</keyword>
<feature type="compositionally biased region" description="Pro residues" evidence="3">
    <location>
        <begin position="118"/>
        <end position="130"/>
    </location>
</feature>
<dbReference type="PANTHER" id="PTHR47666">
    <property type="entry name" value="PROTEIN VASCULAR ASSOCIATED DEATH 1, CHLOROPLASTIC"/>
    <property type="match status" value="1"/>
</dbReference>
<dbReference type="Pfam" id="PF16016">
    <property type="entry name" value="VASt"/>
    <property type="match status" value="1"/>
</dbReference>
<dbReference type="AlphaFoldDB" id="A0ABD3R9S8"/>
<evidence type="ECO:0000256" key="2">
    <source>
        <dbReference type="ARBA" id="ARBA00023136"/>
    </source>
</evidence>
<keyword evidence="7" id="KW-1185">Reference proteome</keyword>